<keyword evidence="3" id="KW-0393">Immunoglobulin domain</keyword>
<sequence length="658" mass="71986">MNRVLYMDEYPPSPPLISGYMEGQIIPAGSVQKLLCVSSGGNPLATLTWYKNDKRINSIIRAADKSVSAEITILANVTDNQAQYRCEASNSATEIPLFESTTLSVHFAPETVKIRIEPEELKPGMEATIICDSSSSNPPAKLSWWKDGISIEGTYHEQQRTFWKFAQPPGEGRAWHGLGGAVVKMGKRLATQADADAFFKGVSTTTSGLVASQPSPSQAPSSPAQPSPALRLWGGTVSTLEFRLNITQEMNGVVYTCQSANEALQRSVHEAISLNVLLGLEGESLQVPLQANANPALISYTWTKNGTPIPQDTSGSVPAGEHRIFADGAVLNFTKLHREDSGIYTCTASNSQGKASINITVVVEYGTTIKSVSENIIVNPGEDAMLSCSVEGKPLAEEHVKWERVGYDMKAKTTTTFTNGTAYLHIKNAQREDVGNFRCVADNHVANPTNRDVLLIVKFAPEIAKSPTLLRAASGTGERGRLPCRAQASPKPQFIWRQDGKDLPINHTFKYELEERKIDSLTYESSLIVEKVAPADYGAYECVARNELGEDVETVRLDITSPPEPPLSLNILNVTHDTVTVAWTPGFDGGLKASYRVRYRMADREQYKYIDGLPNSHKLTIGGLRMNTLYLFSVMAWNDLGQSSYLPDLTRAQTKGKP</sequence>
<dbReference type="PANTHER" id="PTHR45889">
    <property type="entry name" value="IG-LIKE DOMAIN-CONTAINING PROTEIN"/>
    <property type="match status" value="1"/>
</dbReference>
<evidence type="ECO:0008006" key="9">
    <source>
        <dbReference type="Google" id="ProtNLM"/>
    </source>
</evidence>
<name>A0A484BRZ5_DRONA</name>
<dbReference type="GO" id="GO:0030154">
    <property type="term" value="P:cell differentiation"/>
    <property type="evidence" value="ECO:0007669"/>
    <property type="project" value="UniProtKB-ARBA"/>
</dbReference>
<proteinExistence type="predicted"/>
<keyword evidence="8" id="KW-1185">Reference proteome</keyword>
<dbReference type="InterPro" id="IPR003599">
    <property type="entry name" value="Ig_sub"/>
</dbReference>
<comment type="caution">
    <text evidence="7">The sequence shown here is derived from an EMBL/GenBank/DDBJ whole genome shotgun (WGS) entry which is preliminary data.</text>
</comment>
<dbReference type="FunFam" id="2.60.40.10:FF:000405">
    <property type="entry name" value="nephrin isoform X1"/>
    <property type="match status" value="1"/>
</dbReference>
<evidence type="ECO:0000256" key="2">
    <source>
        <dbReference type="ARBA" id="ARBA00023157"/>
    </source>
</evidence>
<evidence type="ECO:0000259" key="6">
    <source>
        <dbReference type="PROSITE" id="PS50853"/>
    </source>
</evidence>
<dbReference type="PANTHER" id="PTHR45889:SF8">
    <property type="entry name" value="IG-LIKE DOMAIN-CONTAINING PROTEIN"/>
    <property type="match status" value="1"/>
</dbReference>
<dbReference type="EMBL" id="LSRL02000012">
    <property type="protein sequence ID" value="TDG51002.1"/>
    <property type="molecule type" value="Genomic_DNA"/>
</dbReference>
<gene>
    <name evidence="7" type="ORF">AWZ03_002657</name>
</gene>
<organism evidence="7 8">
    <name type="scientific">Drosophila navojoa</name>
    <name type="common">Fruit fly</name>
    <dbReference type="NCBI Taxonomy" id="7232"/>
    <lineage>
        <taxon>Eukaryota</taxon>
        <taxon>Metazoa</taxon>
        <taxon>Ecdysozoa</taxon>
        <taxon>Arthropoda</taxon>
        <taxon>Hexapoda</taxon>
        <taxon>Insecta</taxon>
        <taxon>Pterygota</taxon>
        <taxon>Neoptera</taxon>
        <taxon>Endopterygota</taxon>
        <taxon>Diptera</taxon>
        <taxon>Brachycera</taxon>
        <taxon>Muscomorpha</taxon>
        <taxon>Ephydroidea</taxon>
        <taxon>Drosophilidae</taxon>
        <taxon>Drosophila</taxon>
    </lineage>
</organism>
<dbReference type="InterPro" id="IPR003598">
    <property type="entry name" value="Ig_sub2"/>
</dbReference>
<dbReference type="GO" id="GO:0009653">
    <property type="term" value="P:anatomical structure morphogenesis"/>
    <property type="evidence" value="ECO:0007669"/>
    <property type="project" value="UniProtKB-ARBA"/>
</dbReference>
<dbReference type="InterPro" id="IPR007110">
    <property type="entry name" value="Ig-like_dom"/>
</dbReference>
<dbReference type="InterPro" id="IPR003961">
    <property type="entry name" value="FN3_dom"/>
</dbReference>
<feature type="domain" description="Ig-like" evidence="5">
    <location>
        <begin position="109"/>
        <end position="273"/>
    </location>
</feature>
<dbReference type="InterPro" id="IPR013098">
    <property type="entry name" value="Ig_I-set"/>
</dbReference>
<dbReference type="InterPro" id="IPR036179">
    <property type="entry name" value="Ig-like_dom_sf"/>
</dbReference>
<dbReference type="PROSITE" id="PS50853">
    <property type="entry name" value="FN3"/>
    <property type="match status" value="1"/>
</dbReference>
<keyword evidence="2" id="KW-1015">Disulfide bond</keyword>
<dbReference type="CDD" id="cd00096">
    <property type="entry name" value="Ig"/>
    <property type="match status" value="1"/>
</dbReference>
<dbReference type="SMART" id="SM00409">
    <property type="entry name" value="IG"/>
    <property type="match status" value="5"/>
</dbReference>
<reference evidence="7 8" key="1">
    <citation type="journal article" date="2019" name="J. Hered.">
        <title>An Improved Genome Assembly for Drosophila navojoa, the Basal Species in the mojavensis Cluster.</title>
        <authorList>
            <person name="Vanderlinde T."/>
            <person name="Dupim E.G."/>
            <person name="Nazario-Yepiz N.O."/>
            <person name="Carvalho A.B."/>
        </authorList>
    </citation>
    <scope>NUCLEOTIDE SEQUENCE [LARGE SCALE GENOMIC DNA]</scope>
    <source>
        <strain evidence="7">Navoj_Jal97</strain>
        <tissue evidence="7">Whole organism</tissue>
    </source>
</reference>
<dbReference type="FunFam" id="2.60.40.10:FF:002061">
    <property type="entry name" value="Uncharacterized protein, isoform B"/>
    <property type="match status" value="1"/>
</dbReference>
<feature type="compositionally biased region" description="Low complexity" evidence="4">
    <location>
        <begin position="211"/>
        <end position="228"/>
    </location>
</feature>
<evidence type="ECO:0000313" key="7">
    <source>
        <dbReference type="EMBL" id="TDG51002.1"/>
    </source>
</evidence>
<evidence type="ECO:0000256" key="1">
    <source>
        <dbReference type="ARBA" id="ARBA00022737"/>
    </source>
</evidence>
<evidence type="ECO:0000259" key="5">
    <source>
        <dbReference type="PROSITE" id="PS50835"/>
    </source>
</evidence>
<dbReference type="PROSITE" id="PS50835">
    <property type="entry name" value="IG_LIKE"/>
    <property type="match status" value="5"/>
</dbReference>
<feature type="domain" description="Ig-like" evidence="5">
    <location>
        <begin position="281"/>
        <end position="362"/>
    </location>
</feature>
<dbReference type="InterPro" id="IPR036116">
    <property type="entry name" value="FN3_sf"/>
</dbReference>
<dbReference type="OrthoDB" id="10028801at2759"/>
<keyword evidence="1" id="KW-0677">Repeat</keyword>
<feature type="domain" description="Ig-like" evidence="5">
    <location>
        <begin position="367"/>
        <end position="455"/>
    </location>
</feature>
<feature type="domain" description="Fibronectin type-III" evidence="6">
    <location>
        <begin position="565"/>
        <end position="657"/>
    </location>
</feature>
<dbReference type="CDD" id="cd00063">
    <property type="entry name" value="FN3"/>
    <property type="match status" value="1"/>
</dbReference>
<dbReference type="SUPFAM" id="SSF48726">
    <property type="entry name" value="Immunoglobulin"/>
    <property type="match status" value="4"/>
</dbReference>
<feature type="region of interest" description="Disordered" evidence="4">
    <location>
        <begin position="209"/>
        <end position="228"/>
    </location>
</feature>
<feature type="domain" description="Ig-like" evidence="5">
    <location>
        <begin position="461"/>
        <end position="560"/>
    </location>
</feature>
<evidence type="ECO:0000313" key="8">
    <source>
        <dbReference type="Proteomes" id="UP000295192"/>
    </source>
</evidence>
<evidence type="ECO:0000256" key="3">
    <source>
        <dbReference type="ARBA" id="ARBA00023319"/>
    </source>
</evidence>
<dbReference type="Pfam" id="PF13927">
    <property type="entry name" value="Ig_3"/>
    <property type="match status" value="1"/>
</dbReference>
<dbReference type="AlphaFoldDB" id="A0A484BRZ5"/>
<protein>
    <recommendedName>
        <fullName evidence="9">Nephrin</fullName>
    </recommendedName>
</protein>
<dbReference type="STRING" id="7232.A0A484BRZ5"/>
<dbReference type="Pfam" id="PF00041">
    <property type="entry name" value="fn3"/>
    <property type="match status" value="1"/>
</dbReference>
<dbReference type="Pfam" id="PF07679">
    <property type="entry name" value="I-set"/>
    <property type="match status" value="3"/>
</dbReference>
<dbReference type="SMART" id="SM00060">
    <property type="entry name" value="FN3"/>
    <property type="match status" value="1"/>
</dbReference>
<dbReference type="SMART" id="SM00408">
    <property type="entry name" value="IGc2"/>
    <property type="match status" value="4"/>
</dbReference>
<dbReference type="Proteomes" id="UP000295192">
    <property type="component" value="Unassembled WGS sequence"/>
</dbReference>
<dbReference type="SUPFAM" id="SSF49265">
    <property type="entry name" value="Fibronectin type III"/>
    <property type="match status" value="1"/>
</dbReference>
<evidence type="ECO:0000256" key="4">
    <source>
        <dbReference type="SAM" id="MobiDB-lite"/>
    </source>
</evidence>
<dbReference type="Gene3D" id="2.60.40.10">
    <property type="entry name" value="Immunoglobulins"/>
    <property type="match status" value="6"/>
</dbReference>
<dbReference type="InterPro" id="IPR013783">
    <property type="entry name" value="Ig-like_fold"/>
</dbReference>
<dbReference type="FunFam" id="2.60.40.10:FF:000032">
    <property type="entry name" value="palladin isoform X1"/>
    <property type="match status" value="1"/>
</dbReference>
<feature type="domain" description="Ig-like" evidence="5">
    <location>
        <begin position="15"/>
        <end position="104"/>
    </location>
</feature>
<dbReference type="OMA" id="WSHESAD"/>
<accession>A0A484BRZ5</accession>